<evidence type="ECO:0000313" key="1">
    <source>
        <dbReference type="EMBL" id="MBO1081146.1"/>
    </source>
</evidence>
<protein>
    <recommendedName>
        <fullName evidence="3">Class I SAM-dependent methyltransferase</fullName>
    </recommendedName>
</protein>
<sequence length="212" mass="23278">MSEAAAPAPAEIGPPYMSDAELAALRGWLRGGARHYGEFGMGGSTLEAVRAGFDTIVAVDTDKRWVQGVRAHREVAPLIRAGRAAALHGDIGPTREWGNPLDDTQARRWPRYIQAFWAEWAKRGLQPDLVLVDGRFRVSCAISALLARDGDAAGLRVMVHDMLPQRMGSYGPILDFFEPEAQVESLWLLRPRPLPARSALLVGFLSRLTDIP</sequence>
<comment type="caution">
    <text evidence="1">The sequence shown here is derived from an EMBL/GenBank/DDBJ whole genome shotgun (WGS) entry which is preliminary data.</text>
</comment>
<dbReference type="EMBL" id="JACTNG010000012">
    <property type="protein sequence ID" value="MBO1081146.1"/>
    <property type="molecule type" value="Genomic_DNA"/>
</dbReference>
<dbReference type="Proteomes" id="UP001518989">
    <property type="component" value="Unassembled WGS sequence"/>
</dbReference>
<accession>A0ABS3KUK5</accession>
<evidence type="ECO:0000313" key="2">
    <source>
        <dbReference type="Proteomes" id="UP001518989"/>
    </source>
</evidence>
<name>A0ABS3KUK5_9PROT</name>
<evidence type="ECO:0008006" key="3">
    <source>
        <dbReference type="Google" id="ProtNLM"/>
    </source>
</evidence>
<dbReference type="RefSeq" id="WP_207419317.1">
    <property type="nucleotide sequence ID" value="NZ_CP061177.1"/>
</dbReference>
<dbReference type="InterPro" id="IPR029063">
    <property type="entry name" value="SAM-dependent_MTases_sf"/>
</dbReference>
<keyword evidence="2" id="KW-1185">Reference proteome</keyword>
<gene>
    <name evidence="1" type="ORF">IAI61_19075</name>
</gene>
<organism evidence="1 2">
    <name type="scientific">Roseomonas haemaphysalidis</name>
    <dbReference type="NCBI Taxonomy" id="2768162"/>
    <lineage>
        <taxon>Bacteria</taxon>
        <taxon>Pseudomonadati</taxon>
        <taxon>Pseudomonadota</taxon>
        <taxon>Alphaproteobacteria</taxon>
        <taxon>Acetobacterales</taxon>
        <taxon>Roseomonadaceae</taxon>
        <taxon>Roseomonas</taxon>
    </lineage>
</organism>
<proteinExistence type="predicted"/>
<dbReference type="Gene3D" id="3.40.50.150">
    <property type="entry name" value="Vaccinia Virus protein VP39"/>
    <property type="match status" value="1"/>
</dbReference>
<reference evidence="1 2" key="1">
    <citation type="submission" date="2020-09" db="EMBL/GenBank/DDBJ databases">
        <title>Roseomonas.</title>
        <authorList>
            <person name="Zhu W."/>
        </authorList>
    </citation>
    <scope>NUCLEOTIDE SEQUENCE [LARGE SCALE GENOMIC DNA]</scope>
    <source>
        <strain evidence="1 2">573</strain>
    </source>
</reference>